<feature type="signal peptide" evidence="11">
    <location>
        <begin position="1"/>
        <end position="35"/>
    </location>
</feature>
<feature type="region of interest" description="Disordered" evidence="9">
    <location>
        <begin position="285"/>
        <end position="442"/>
    </location>
</feature>
<evidence type="ECO:0000256" key="7">
    <source>
        <dbReference type="ARBA" id="ARBA00023136"/>
    </source>
</evidence>
<evidence type="ECO:0000259" key="12">
    <source>
        <dbReference type="PROSITE" id="PS50089"/>
    </source>
</evidence>
<gene>
    <name evidence="13" type="ORF">THASP1DRAFT_29101</name>
</gene>
<dbReference type="UniPathway" id="UPA00143"/>
<evidence type="ECO:0000313" key="14">
    <source>
        <dbReference type="Proteomes" id="UP000271241"/>
    </source>
</evidence>
<keyword evidence="14" id="KW-1185">Reference proteome</keyword>
<comment type="subcellular location">
    <subcellularLocation>
        <location evidence="1">Membrane</location>
    </subcellularLocation>
</comment>
<feature type="transmembrane region" description="Helical" evidence="10">
    <location>
        <begin position="222"/>
        <end position="246"/>
    </location>
</feature>
<dbReference type="OrthoDB" id="8062037at2759"/>
<dbReference type="InterPro" id="IPR013083">
    <property type="entry name" value="Znf_RING/FYVE/PHD"/>
</dbReference>
<feature type="domain" description="RING-type" evidence="12">
    <location>
        <begin position="463"/>
        <end position="505"/>
    </location>
</feature>
<feature type="compositionally biased region" description="Basic and acidic residues" evidence="9">
    <location>
        <begin position="299"/>
        <end position="319"/>
    </location>
</feature>
<reference evidence="14" key="1">
    <citation type="journal article" date="2018" name="Nat. Microbiol.">
        <title>Leveraging single-cell genomics to expand the fungal tree of life.</title>
        <authorList>
            <person name="Ahrendt S.R."/>
            <person name="Quandt C.A."/>
            <person name="Ciobanu D."/>
            <person name="Clum A."/>
            <person name="Salamov A."/>
            <person name="Andreopoulos B."/>
            <person name="Cheng J.F."/>
            <person name="Woyke T."/>
            <person name="Pelin A."/>
            <person name="Henrissat B."/>
            <person name="Reynolds N.K."/>
            <person name="Benny G.L."/>
            <person name="Smith M.E."/>
            <person name="James T.Y."/>
            <person name="Grigoriev I.V."/>
        </authorList>
    </citation>
    <scope>NUCLEOTIDE SEQUENCE [LARGE SCALE GENOMIC DNA]</scope>
    <source>
        <strain evidence="14">RSA 1356</strain>
    </source>
</reference>
<keyword evidence="11" id="KW-0732">Signal</keyword>
<dbReference type="Pfam" id="PF13639">
    <property type="entry name" value="zf-RING_2"/>
    <property type="match status" value="1"/>
</dbReference>
<keyword evidence="5" id="KW-0862">Zinc</keyword>
<evidence type="ECO:0000256" key="11">
    <source>
        <dbReference type="SAM" id="SignalP"/>
    </source>
</evidence>
<evidence type="ECO:0000256" key="3">
    <source>
        <dbReference type="ARBA" id="ARBA00022723"/>
    </source>
</evidence>
<accession>A0A4P9XT02</accession>
<dbReference type="GO" id="GO:0016567">
    <property type="term" value="P:protein ubiquitination"/>
    <property type="evidence" value="ECO:0007669"/>
    <property type="project" value="UniProtKB-UniPathway"/>
</dbReference>
<evidence type="ECO:0000256" key="8">
    <source>
        <dbReference type="PROSITE-ProRule" id="PRU00175"/>
    </source>
</evidence>
<evidence type="ECO:0000256" key="5">
    <source>
        <dbReference type="ARBA" id="ARBA00022833"/>
    </source>
</evidence>
<feature type="region of interest" description="Disordered" evidence="9">
    <location>
        <begin position="512"/>
        <end position="539"/>
    </location>
</feature>
<dbReference type="CDD" id="cd16454">
    <property type="entry name" value="RING-H2_PA-TM-RING"/>
    <property type="match status" value="1"/>
</dbReference>
<dbReference type="EMBL" id="KZ992541">
    <property type="protein sequence ID" value="RKP09112.1"/>
    <property type="molecule type" value="Genomic_DNA"/>
</dbReference>
<feature type="compositionally biased region" description="Basic and acidic residues" evidence="9">
    <location>
        <begin position="344"/>
        <end position="363"/>
    </location>
</feature>
<evidence type="ECO:0000256" key="1">
    <source>
        <dbReference type="ARBA" id="ARBA00004370"/>
    </source>
</evidence>
<evidence type="ECO:0000256" key="9">
    <source>
        <dbReference type="SAM" id="MobiDB-lite"/>
    </source>
</evidence>
<feature type="compositionally biased region" description="Polar residues" evidence="9">
    <location>
        <begin position="324"/>
        <end position="343"/>
    </location>
</feature>
<feature type="region of interest" description="Disordered" evidence="9">
    <location>
        <begin position="251"/>
        <end position="270"/>
    </location>
</feature>
<dbReference type="SMART" id="SM00184">
    <property type="entry name" value="RING"/>
    <property type="match status" value="1"/>
</dbReference>
<dbReference type="AlphaFoldDB" id="A0A4P9XT02"/>
<evidence type="ECO:0000256" key="2">
    <source>
        <dbReference type="ARBA" id="ARBA00022692"/>
    </source>
</evidence>
<organism evidence="13 14">
    <name type="scientific">Thamnocephalis sphaerospora</name>
    <dbReference type="NCBI Taxonomy" id="78915"/>
    <lineage>
        <taxon>Eukaryota</taxon>
        <taxon>Fungi</taxon>
        <taxon>Fungi incertae sedis</taxon>
        <taxon>Zoopagomycota</taxon>
        <taxon>Zoopagomycotina</taxon>
        <taxon>Zoopagomycetes</taxon>
        <taxon>Zoopagales</taxon>
        <taxon>Sigmoideomycetaceae</taxon>
        <taxon>Thamnocephalis</taxon>
    </lineage>
</organism>
<dbReference type="FunFam" id="3.30.40.10:FF:000388">
    <property type="entry name" value="Putative RING zinc finger domain superfamily protein"/>
    <property type="match status" value="1"/>
</dbReference>
<dbReference type="InterPro" id="IPR001841">
    <property type="entry name" value="Znf_RING"/>
</dbReference>
<feature type="compositionally biased region" description="Basic and acidic residues" evidence="9">
    <location>
        <begin position="576"/>
        <end position="593"/>
    </location>
</feature>
<keyword evidence="2 10" id="KW-0812">Transmembrane</keyword>
<dbReference type="STRING" id="78915.A0A4P9XT02"/>
<evidence type="ECO:0000256" key="4">
    <source>
        <dbReference type="ARBA" id="ARBA00022771"/>
    </source>
</evidence>
<feature type="chain" id="PRO_5020380604" description="RING-type domain-containing protein" evidence="11">
    <location>
        <begin position="36"/>
        <end position="606"/>
    </location>
</feature>
<dbReference type="PROSITE" id="PS50089">
    <property type="entry name" value="ZF_RING_2"/>
    <property type="match status" value="1"/>
</dbReference>
<keyword evidence="4 8" id="KW-0863">Zinc-finger</keyword>
<dbReference type="Gene3D" id="3.30.40.10">
    <property type="entry name" value="Zinc/RING finger domain, C3HC4 (zinc finger)"/>
    <property type="match status" value="1"/>
</dbReference>
<dbReference type="GO" id="GO:0016020">
    <property type="term" value="C:membrane"/>
    <property type="evidence" value="ECO:0007669"/>
    <property type="project" value="UniProtKB-SubCell"/>
</dbReference>
<dbReference type="PANTHER" id="PTHR46539:SF1">
    <property type="entry name" value="E3 UBIQUITIN-PROTEIN LIGASE ATL42"/>
    <property type="match status" value="1"/>
</dbReference>
<sequence length="606" mass="66378">MHVYHGVQAAARRSLLPLLLLFLLLLTPYEHGCRADSKDNPSFRQDYIYLQRGTASAKIDSATLAVDFPQGVYIVDGTPPPAKGGRNGILLEMTDPCTKPDTNDTLRPTELPRVALIQYNASLAASCSLQEAGQALSQAAGTMVGMIVFQSATESVSFTVSNSSVTISVYVVTMDIGTQLLDAVRKTEAKRREATRSDDTWDWHVRVILYPSDRSFPGVWEFTLIAVVVLLVLSFITSVIMHCHLYRARRNRQRRRAGNSPNQMRPRGKTMLDVETLNTFPVVTYHSARSPHKAPAARESMREAVERLHAQAEAAENRRGNAPSVISTSDGSNVSTCHTTSPDQADHGDDTVHSHPPQMHERSLSTISRTETAAGKQPAYAESEDESERLPAQECASVNGSTDAYEPRPSVDNGEGTSEQRHSVQSGDIEANAQDAKDGSVQNRRSLASLRSLAASAVDVPTCAVCLDDFEDGDQLRQLPCQHQFHAVCIDPWLTEKAAECPLCKADFAPLVPEPPETSGDAEAGDGRAESTDTQGRQQWSTAVARIMSIAIYGEDPEERAARRARRASLVAMRREMAAREREQTEASTERRGIGMSRILGRRDNG</sequence>
<evidence type="ECO:0000313" key="13">
    <source>
        <dbReference type="EMBL" id="RKP09112.1"/>
    </source>
</evidence>
<dbReference type="GO" id="GO:0008270">
    <property type="term" value="F:zinc ion binding"/>
    <property type="evidence" value="ECO:0007669"/>
    <property type="project" value="UniProtKB-KW"/>
</dbReference>
<name>A0A4P9XT02_9FUNG</name>
<protein>
    <recommendedName>
        <fullName evidence="12">RING-type domain-containing protein</fullName>
    </recommendedName>
</protein>
<keyword evidence="6 10" id="KW-1133">Transmembrane helix</keyword>
<keyword evidence="3" id="KW-0479">Metal-binding</keyword>
<dbReference type="Proteomes" id="UP000271241">
    <property type="component" value="Unassembled WGS sequence"/>
</dbReference>
<keyword evidence="7 10" id="KW-0472">Membrane</keyword>
<proteinExistence type="predicted"/>
<dbReference type="PANTHER" id="PTHR46539">
    <property type="entry name" value="E3 UBIQUITIN-PROTEIN LIGASE ATL42"/>
    <property type="match status" value="1"/>
</dbReference>
<feature type="region of interest" description="Disordered" evidence="9">
    <location>
        <begin position="576"/>
        <end position="606"/>
    </location>
</feature>
<dbReference type="SUPFAM" id="SSF57850">
    <property type="entry name" value="RING/U-box"/>
    <property type="match status" value="1"/>
</dbReference>
<evidence type="ECO:0000256" key="10">
    <source>
        <dbReference type="SAM" id="Phobius"/>
    </source>
</evidence>
<evidence type="ECO:0000256" key="6">
    <source>
        <dbReference type="ARBA" id="ARBA00022989"/>
    </source>
</evidence>